<dbReference type="eggNOG" id="COG1344">
    <property type="taxonomic scope" value="Bacteria"/>
</dbReference>
<proteinExistence type="inferred from homology"/>
<keyword evidence="7" id="KW-0966">Cell projection</keyword>
<reference evidence="7 8" key="1">
    <citation type="submission" date="2014-06" db="EMBL/GenBank/DDBJ databases">
        <title>The draft genome sequence of Idiomarina salinarum ISL-52.</title>
        <authorList>
            <person name="Du J."/>
            <person name="Shao Z."/>
        </authorList>
    </citation>
    <scope>NUCLEOTIDE SEQUENCE [LARGE SCALE GENOMIC DNA]</scope>
    <source>
        <strain evidence="7 8">ISL-52</strain>
    </source>
</reference>
<keyword evidence="5" id="KW-0975">Bacterial flagellum</keyword>
<dbReference type="InterPro" id="IPR013384">
    <property type="entry name" value="Flagell_FlgL"/>
</dbReference>
<name>A0A094ITE1_9GAMM</name>
<accession>A0A094ITE1</accession>
<dbReference type="EMBL" id="JPER01000003">
    <property type="protein sequence ID" value="KFZ30945.1"/>
    <property type="molecule type" value="Genomic_DNA"/>
</dbReference>
<dbReference type="RefSeq" id="WP_034775527.1">
    <property type="nucleotide sequence ID" value="NZ_JPER01000003.1"/>
</dbReference>
<keyword evidence="4" id="KW-0964">Secreted</keyword>
<dbReference type="OrthoDB" id="9768249at2"/>
<dbReference type="NCBIfam" id="TIGR02550">
    <property type="entry name" value="flagell_flgL"/>
    <property type="match status" value="1"/>
</dbReference>
<dbReference type="PANTHER" id="PTHR42792:SF1">
    <property type="entry name" value="FLAGELLAR HOOK-ASSOCIATED PROTEIN 3"/>
    <property type="match status" value="1"/>
</dbReference>
<evidence type="ECO:0000313" key="8">
    <source>
        <dbReference type="Proteomes" id="UP000054363"/>
    </source>
</evidence>
<comment type="subcellular location">
    <subcellularLocation>
        <location evidence="1">Bacterial flagellum</location>
    </subcellularLocation>
    <subcellularLocation>
        <location evidence="2">Secreted</location>
    </subcellularLocation>
</comment>
<evidence type="ECO:0000256" key="4">
    <source>
        <dbReference type="ARBA" id="ARBA00022525"/>
    </source>
</evidence>
<dbReference type="GO" id="GO:0071973">
    <property type="term" value="P:bacterial-type flagellum-dependent cell motility"/>
    <property type="evidence" value="ECO:0007669"/>
    <property type="project" value="InterPro"/>
</dbReference>
<gene>
    <name evidence="7" type="ORF">IDSA_07695</name>
</gene>
<dbReference type="GO" id="GO:0005576">
    <property type="term" value="C:extracellular region"/>
    <property type="evidence" value="ECO:0007669"/>
    <property type="project" value="UniProtKB-SubCell"/>
</dbReference>
<keyword evidence="8" id="KW-1185">Reference proteome</keyword>
<protein>
    <submittedName>
        <fullName evidence="7">Flagellar hook protein FlgL</fullName>
    </submittedName>
</protein>
<sequence>MRISTITIYNQHTSSMNKQQADVMKVGQQIASGKRVTTISDDPQAMTQAVALSQSQAVTQQFVDARIGVRNSLGQEESVLNSVTEIYSRAKTLMVQAANGTLGDADRSSVGSELKSLYESLVGLANSGDGNGRYLFGGYQDDTAPFVRQPDGSVSFNGSTEIREQRVDADRLMATGHTGDEIFRQVHSSAGYLVDASPANGGTMTFGAVEILDPSDPQFGQAFDVNFGGTAAAPTYSVNGGAAVAYNAPQDIEVGGLRVRLEGQPAVGDTLRIAPAEQGNTDIFRTFERAITALDTPALTDSDKANLRNTVNVVMNELDNGLDNVLTVRAEVGARFNELDTLDAISANRMIGYKQAMSDLVDLNYVEAASEYSMRMVGLQAAQQSFAKVKDLSLFNYLR</sequence>
<dbReference type="AlphaFoldDB" id="A0A094ITE1"/>
<dbReference type="GO" id="GO:0009424">
    <property type="term" value="C:bacterial-type flagellum hook"/>
    <property type="evidence" value="ECO:0007669"/>
    <property type="project" value="InterPro"/>
</dbReference>
<dbReference type="SUPFAM" id="SSF64518">
    <property type="entry name" value="Phase 1 flagellin"/>
    <property type="match status" value="1"/>
</dbReference>
<evidence type="ECO:0000313" key="7">
    <source>
        <dbReference type="EMBL" id="KFZ30945.1"/>
    </source>
</evidence>
<keyword evidence="7" id="KW-0282">Flagellum</keyword>
<dbReference type="InterPro" id="IPR001492">
    <property type="entry name" value="Flagellin"/>
</dbReference>
<dbReference type="STRING" id="435908.IDSA_07695"/>
<evidence type="ECO:0000256" key="3">
    <source>
        <dbReference type="ARBA" id="ARBA00005709"/>
    </source>
</evidence>
<comment type="caution">
    <text evidence="7">The sequence shown here is derived from an EMBL/GenBank/DDBJ whole genome shotgun (WGS) entry which is preliminary data.</text>
</comment>
<keyword evidence="7" id="KW-0969">Cilium</keyword>
<feature type="domain" description="Flagellin N-terminal" evidence="6">
    <location>
        <begin position="3"/>
        <end position="140"/>
    </location>
</feature>
<dbReference type="Gene3D" id="1.20.1330.10">
    <property type="entry name" value="f41 fragment of flagellin, N-terminal domain"/>
    <property type="match status" value="2"/>
</dbReference>
<dbReference type="Proteomes" id="UP000054363">
    <property type="component" value="Unassembled WGS sequence"/>
</dbReference>
<dbReference type="Pfam" id="PF00669">
    <property type="entry name" value="Flagellin_N"/>
    <property type="match status" value="1"/>
</dbReference>
<evidence type="ECO:0000256" key="2">
    <source>
        <dbReference type="ARBA" id="ARBA00004613"/>
    </source>
</evidence>
<evidence type="ECO:0000259" key="6">
    <source>
        <dbReference type="Pfam" id="PF00669"/>
    </source>
</evidence>
<evidence type="ECO:0000256" key="5">
    <source>
        <dbReference type="ARBA" id="ARBA00023143"/>
    </source>
</evidence>
<evidence type="ECO:0000256" key="1">
    <source>
        <dbReference type="ARBA" id="ARBA00004365"/>
    </source>
</evidence>
<comment type="similarity">
    <text evidence="3">Belongs to the bacterial flagellin family.</text>
</comment>
<dbReference type="InterPro" id="IPR001029">
    <property type="entry name" value="Flagellin_N"/>
</dbReference>
<organism evidence="7 8">
    <name type="scientific">Pseudidiomarina salinarum</name>
    <dbReference type="NCBI Taxonomy" id="435908"/>
    <lineage>
        <taxon>Bacteria</taxon>
        <taxon>Pseudomonadati</taxon>
        <taxon>Pseudomonadota</taxon>
        <taxon>Gammaproteobacteria</taxon>
        <taxon>Alteromonadales</taxon>
        <taxon>Idiomarinaceae</taxon>
        <taxon>Pseudidiomarina</taxon>
    </lineage>
</organism>
<dbReference type="PANTHER" id="PTHR42792">
    <property type="entry name" value="FLAGELLIN"/>
    <property type="match status" value="1"/>
</dbReference>
<dbReference type="GO" id="GO:0005198">
    <property type="term" value="F:structural molecule activity"/>
    <property type="evidence" value="ECO:0007669"/>
    <property type="project" value="InterPro"/>
</dbReference>